<comment type="caution">
    <text evidence="3">The sequence shown here is derived from an EMBL/GenBank/DDBJ whole genome shotgun (WGS) entry which is preliminary data.</text>
</comment>
<keyword evidence="4" id="KW-1185">Reference proteome</keyword>
<dbReference type="RefSeq" id="WP_099472342.1">
    <property type="nucleotide sequence ID" value="NZ_CP041025.1"/>
</dbReference>
<dbReference type="InParanoid" id="A0A2G4YS28"/>
<sequence>MPHSPRVALYARYSSDHQREASIEDQLRLCRERCAKEGWTVTAVYKDSAVSGASLLRPGIQALIEAARRGQFDMIVAEAMDRLSRDQEDIAGLYKRMEFAGVRITTLSEGEINNLHVGLKGTMNALFLKDLADKTRRGLRGRVEAGKSGGGNSYGYDVLKKLGEDGDPLRGERVINQREADVISRIFRDYADGASPRAIAYQLNEDQISGPRGRDWGQSTINGNRQRGTGILNNELYIGRMVWNRLRYIKDPETGKRISRPNPEEDWIIKDVPHHRLVDQGLWDAVKARQGTLDQRRPMQDNNALGGYRRAKYLLSGLLKCGKCGGGFSMYSRTHVACSTRRNKGTCDNALTMDRQSLEATVMEGLKSRLMEPAYFREFCAEYTRDINRSRKAQVASLAAQRREYDKIDKEVDKLVDALCQGIPAAKVKDRMITLEQRKGDLEIILSQAAVPAPLLHPNMADAYAEKLERLTDSLNDPEILTQASETLRSLIEAVILLPVGDRLEIELVGDLAGILHFVDPTKNTATDKSGRRQFPLVAGIGFEPMTFRL</sequence>
<dbReference type="PROSITE" id="PS51737">
    <property type="entry name" value="RECOMBINASE_DNA_BIND"/>
    <property type="match status" value="1"/>
</dbReference>
<dbReference type="InterPro" id="IPR050639">
    <property type="entry name" value="SSR_resolvase"/>
</dbReference>
<dbReference type="InterPro" id="IPR025827">
    <property type="entry name" value="Zn_ribbon_recom_dom"/>
</dbReference>
<dbReference type="GO" id="GO:0003677">
    <property type="term" value="F:DNA binding"/>
    <property type="evidence" value="ECO:0007669"/>
    <property type="project" value="InterPro"/>
</dbReference>
<organism evidence="3 4">
    <name type="scientific">Paremcibacter congregatus</name>
    <dbReference type="NCBI Taxonomy" id="2043170"/>
    <lineage>
        <taxon>Bacteria</taxon>
        <taxon>Pseudomonadati</taxon>
        <taxon>Pseudomonadota</taxon>
        <taxon>Alphaproteobacteria</taxon>
        <taxon>Emcibacterales</taxon>
        <taxon>Emcibacteraceae</taxon>
        <taxon>Paremcibacter</taxon>
    </lineage>
</organism>
<dbReference type="PANTHER" id="PTHR30461">
    <property type="entry name" value="DNA-INVERTASE FROM LAMBDOID PROPHAGE"/>
    <property type="match status" value="1"/>
</dbReference>
<proteinExistence type="predicted"/>
<dbReference type="CDD" id="cd00338">
    <property type="entry name" value="Ser_Recombinase"/>
    <property type="match status" value="1"/>
</dbReference>
<dbReference type="InterPro" id="IPR038109">
    <property type="entry name" value="DNA_bind_recomb_sf"/>
</dbReference>
<evidence type="ECO:0000313" key="3">
    <source>
        <dbReference type="EMBL" id="PHZ85077.1"/>
    </source>
</evidence>
<feature type="domain" description="Resolvase/invertase-type recombinase catalytic" evidence="1">
    <location>
        <begin position="6"/>
        <end position="154"/>
    </location>
</feature>
<dbReference type="Proteomes" id="UP000229730">
    <property type="component" value="Unassembled WGS sequence"/>
</dbReference>
<dbReference type="EMBL" id="PDEM01000018">
    <property type="protein sequence ID" value="PHZ85077.1"/>
    <property type="molecule type" value="Genomic_DNA"/>
</dbReference>
<dbReference type="Gene3D" id="3.40.50.1390">
    <property type="entry name" value="Resolvase, N-terminal catalytic domain"/>
    <property type="match status" value="1"/>
</dbReference>
<name>A0A2G4YS28_9PROT</name>
<protein>
    <submittedName>
        <fullName evidence="3">Resolvase</fullName>
    </submittedName>
</protein>
<gene>
    <name evidence="3" type="ORF">CRD36_08525</name>
</gene>
<reference evidence="3 4" key="1">
    <citation type="submission" date="2017-10" db="EMBL/GenBank/DDBJ databases">
        <title>Frigbacter circumglobatus gen. nov. sp. nov., isolated from sediment cultured in situ.</title>
        <authorList>
            <person name="Zhao Z."/>
        </authorList>
    </citation>
    <scope>NUCLEOTIDE SEQUENCE [LARGE SCALE GENOMIC DNA]</scope>
    <source>
        <strain evidence="3 4">ZYL</strain>
    </source>
</reference>
<evidence type="ECO:0000259" key="1">
    <source>
        <dbReference type="PROSITE" id="PS51736"/>
    </source>
</evidence>
<dbReference type="SUPFAM" id="SSF53041">
    <property type="entry name" value="Resolvase-like"/>
    <property type="match status" value="1"/>
</dbReference>
<dbReference type="SMART" id="SM00857">
    <property type="entry name" value="Resolvase"/>
    <property type="match status" value="1"/>
</dbReference>
<dbReference type="GO" id="GO:0000150">
    <property type="term" value="F:DNA strand exchange activity"/>
    <property type="evidence" value="ECO:0007669"/>
    <property type="project" value="InterPro"/>
</dbReference>
<evidence type="ECO:0000259" key="2">
    <source>
        <dbReference type="PROSITE" id="PS51737"/>
    </source>
</evidence>
<dbReference type="Gene3D" id="3.90.1750.20">
    <property type="entry name" value="Putative Large Serine Recombinase, Chain B, Domain 2"/>
    <property type="match status" value="1"/>
</dbReference>
<evidence type="ECO:0000313" key="4">
    <source>
        <dbReference type="Proteomes" id="UP000229730"/>
    </source>
</evidence>
<dbReference type="Pfam" id="PF00239">
    <property type="entry name" value="Resolvase"/>
    <property type="match status" value="1"/>
</dbReference>
<accession>A0A2G4YS28</accession>
<dbReference type="AlphaFoldDB" id="A0A2G4YS28"/>
<feature type="domain" description="Recombinase" evidence="2">
    <location>
        <begin position="153"/>
        <end position="296"/>
    </location>
</feature>
<dbReference type="PROSITE" id="PS51736">
    <property type="entry name" value="RECOMBINASES_3"/>
    <property type="match status" value="1"/>
</dbReference>
<dbReference type="Pfam" id="PF07508">
    <property type="entry name" value="Recombinase"/>
    <property type="match status" value="1"/>
</dbReference>
<dbReference type="Pfam" id="PF13408">
    <property type="entry name" value="Zn_ribbon_recom"/>
    <property type="match status" value="1"/>
</dbReference>
<dbReference type="InterPro" id="IPR006119">
    <property type="entry name" value="Resolv_N"/>
</dbReference>
<dbReference type="InterPro" id="IPR036162">
    <property type="entry name" value="Resolvase-like_N_sf"/>
</dbReference>
<dbReference type="OrthoDB" id="9791494at2"/>
<dbReference type="InterPro" id="IPR011109">
    <property type="entry name" value="DNA_bind_recombinase_dom"/>
</dbReference>
<dbReference type="PANTHER" id="PTHR30461:SF23">
    <property type="entry name" value="DNA RECOMBINASE-RELATED"/>
    <property type="match status" value="1"/>
</dbReference>